<dbReference type="InterPro" id="IPR001647">
    <property type="entry name" value="HTH_TetR"/>
</dbReference>
<dbReference type="PANTHER" id="PTHR43479">
    <property type="entry name" value="ACREF/ENVCD OPERON REPRESSOR-RELATED"/>
    <property type="match status" value="1"/>
</dbReference>
<feature type="region of interest" description="Disordered" evidence="3">
    <location>
        <begin position="1"/>
        <end position="21"/>
    </location>
</feature>
<evidence type="ECO:0000256" key="2">
    <source>
        <dbReference type="PROSITE-ProRule" id="PRU00335"/>
    </source>
</evidence>
<organism evidence="5 6">
    <name type="scientific">Companilactobacillus paralimentarius DSM 13238 = JCM 10415</name>
    <dbReference type="NCBI Taxonomy" id="1122151"/>
    <lineage>
        <taxon>Bacteria</taxon>
        <taxon>Bacillati</taxon>
        <taxon>Bacillota</taxon>
        <taxon>Bacilli</taxon>
        <taxon>Lactobacillales</taxon>
        <taxon>Lactobacillaceae</taxon>
        <taxon>Companilactobacillus</taxon>
    </lineage>
</organism>
<name>A0A0R1PAT1_9LACO</name>
<feature type="domain" description="HTH tetR-type" evidence="4">
    <location>
        <begin position="20"/>
        <end position="80"/>
    </location>
</feature>
<proteinExistence type="predicted"/>
<feature type="compositionally biased region" description="Basic and acidic residues" evidence="3">
    <location>
        <begin position="8"/>
        <end position="17"/>
    </location>
</feature>
<dbReference type="AlphaFoldDB" id="A0A0R1PAT1"/>
<dbReference type="InterPro" id="IPR050624">
    <property type="entry name" value="HTH-type_Tx_Regulator"/>
</dbReference>
<reference evidence="5 6" key="1">
    <citation type="journal article" date="2015" name="Genome Announc.">
        <title>Expanding the biotechnology potential of lactobacilli through comparative genomics of 213 strains and associated genera.</title>
        <authorList>
            <person name="Sun Z."/>
            <person name="Harris H.M."/>
            <person name="McCann A."/>
            <person name="Guo C."/>
            <person name="Argimon S."/>
            <person name="Zhang W."/>
            <person name="Yang X."/>
            <person name="Jeffery I.B."/>
            <person name="Cooney J.C."/>
            <person name="Kagawa T.F."/>
            <person name="Liu W."/>
            <person name="Song Y."/>
            <person name="Salvetti E."/>
            <person name="Wrobel A."/>
            <person name="Rasinkangas P."/>
            <person name="Parkhill J."/>
            <person name="Rea M.C."/>
            <person name="O'Sullivan O."/>
            <person name="Ritari J."/>
            <person name="Douillard F.P."/>
            <person name="Paul Ross R."/>
            <person name="Yang R."/>
            <person name="Briner A.E."/>
            <person name="Felis G.E."/>
            <person name="de Vos W.M."/>
            <person name="Barrangou R."/>
            <person name="Klaenhammer T.R."/>
            <person name="Caufield P.W."/>
            <person name="Cui Y."/>
            <person name="Zhang H."/>
            <person name="O'Toole P.W."/>
        </authorList>
    </citation>
    <scope>NUCLEOTIDE SEQUENCE [LARGE SCALE GENOMIC DNA]</scope>
    <source>
        <strain evidence="5 6">DSM 13238</strain>
    </source>
</reference>
<protein>
    <submittedName>
        <fullName evidence="5">TetR family transcriptional regulator</fullName>
    </submittedName>
</protein>
<dbReference type="InterPro" id="IPR009057">
    <property type="entry name" value="Homeodomain-like_sf"/>
</dbReference>
<evidence type="ECO:0000313" key="6">
    <source>
        <dbReference type="Proteomes" id="UP000051908"/>
    </source>
</evidence>
<comment type="caution">
    <text evidence="5">The sequence shown here is derived from an EMBL/GenBank/DDBJ whole genome shotgun (WGS) entry which is preliminary data.</text>
</comment>
<dbReference type="SUPFAM" id="SSF46689">
    <property type="entry name" value="Homeodomain-like"/>
    <property type="match status" value="1"/>
</dbReference>
<evidence type="ECO:0000256" key="3">
    <source>
        <dbReference type="SAM" id="MobiDB-lite"/>
    </source>
</evidence>
<dbReference type="PANTHER" id="PTHR43479:SF7">
    <property type="entry name" value="TETR-FAMILY TRANSCRIPTIONAL REGULATOR"/>
    <property type="match status" value="1"/>
</dbReference>
<dbReference type="GO" id="GO:0003677">
    <property type="term" value="F:DNA binding"/>
    <property type="evidence" value="ECO:0007669"/>
    <property type="project" value="UniProtKB-UniRule"/>
</dbReference>
<dbReference type="PATRIC" id="fig|1122151.5.peg.933"/>
<dbReference type="Gene3D" id="1.10.357.10">
    <property type="entry name" value="Tetracycline Repressor, domain 2"/>
    <property type="match status" value="1"/>
</dbReference>
<keyword evidence="1 2" id="KW-0238">DNA-binding</keyword>
<evidence type="ECO:0000313" key="5">
    <source>
        <dbReference type="EMBL" id="KRL29407.1"/>
    </source>
</evidence>
<evidence type="ECO:0000256" key="1">
    <source>
        <dbReference type="ARBA" id="ARBA00023125"/>
    </source>
</evidence>
<sequence length="195" mass="22797">MAKLCSKGGDKLNENDRRTRRTQKSIRDNFIDLMSVMPIEEITIQKLTDKADINRRTFYLHYEDIYDLLHKTEDFVMNRFGEILKDFEPPNEESDIGPQFFKVVMSYIEDNQKMIGVLCRNPDSELMQKLIQLTVTNGQQVIPFSNQEEAEYILNYCCWGMVGVLHTAMRKKDFDITKLSNLADKLLISTIEIDK</sequence>
<dbReference type="PROSITE" id="PS50977">
    <property type="entry name" value="HTH_TETR_2"/>
    <property type="match status" value="1"/>
</dbReference>
<gene>
    <name evidence="5" type="ORF">FD33_GL000902</name>
</gene>
<evidence type="ECO:0000259" key="4">
    <source>
        <dbReference type="PROSITE" id="PS50977"/>
    </source>
</evidence>
<dbReference type="Proteomes" id="UP000051908">
    <property type="component" value="Unassembled WGS sequence"/>
</dbReference>
<feature type="DNA-binding region" description="H-T-H motif" evidence="2">
    <location>
        <begin position="43"/>
        <end position="62"/>
    </location>
</feature>
<keyword evidence="6" id="KW-1185">Reference proteome</keyword>
<accession>A0A0R1PAT1</accession>
<dbReference type="EMBL" id="AZES01000121">
    <property type="protein sequence ID" value="KRL29407.1"/>
    <property type="molecule type" value="Genomic_DNA"/>
</dbReference>